<dbReference type="EMBL" id="JBAWKS010000001">
    <property type="protein sequence ID" value="MEI4548187.1"/>
    <property type="molecule type" value="Genomic_DNA"/>
</dbReference>
<keyword evidence="2" id="KW-0663">Pyridoxal phosphate</keyword>
<dbReference type="Pfam" id="PF00155">
    <property type="entry name" value="Aminotran_1_2"/>
    <property type="match status" value="1"/>
</dbReference>
<dbReference type="SMART" id="SM00345">
    <property type="entry name" value="HTH_GNTR"/>
    <property type="match status" value="1"/>
</dbReference>
<dbReference type="GO" id="GO:0008483">
    <property type="term" value="F:transaminase activity"/>
    <property type="evidence" value="ECO:0007669"/>
    <property type="project" value="UniProtKB-KW"/>
</dbReference>
<dbReference type="CDD" id="cd07377">
    <property type="entry name" value="WHTH_GntR"/>
    <property type="match status" value="1"/>
</dbReference>
<name>A0ABU8EQ13_9GAMM</name>
<keyword evidence="4" id="KW-0238">DNA-binding</keyword>
<keyword evidence="7" id="KW-0808">Transferase</keyword>
<feature type="domain" description="HTH gntR-type" evidence="6">
    <location>
        <begin position="3"/>
        <end position="71"/>
    </location>
</feature>
<dbReference type="InterPro" id="IPR004839">
    <property type="entry name" value="Aminotransferase_I/II_large"/>
</dbReference>
<proteinExistence type="inferred from homology"/>
<evidence type="ECO:0000256" key="5">
    <source>
        <dbReference type="ARBA" id="ARBA00023163"/>
    </source>
</evidence>
<evidence type="ECO:0000313" key="7">
    <source>
        <dbReference type="EMBL" id="MEI4548187.1"/>
    </source>
</evidence>
<dbReference type="PROSITE" id="PS50949">
    <property type="entry name" value="HTH_GNTR"/>
    <property type="match status" value="1"/>
</dbReference>
<keyword evidence="8" id="KW-1185">Reference proteome</keyword>
<dbReference type="CDD" id="cd00609">
    <property type="entry name" value="AAT_like"/>
    <property type="match status" value="1"/>
</dbReference>
<dbReference type="PANTHER" id="PTHR46577:SF2">
    <property type="entry name" value="TRANSCRIPTIONAL REGULATORY PROTEIN"/>
    <property type="match status" value="1"/>
</dbReference>
<evidence type="ECO:0000256" key="4">
    <source>
        <dbReference type="ARBA" id="ARBA00023125"/>
    </source>
</evidence>
<protein>
    <submittedName>
        <fullName evidence="7">PLP-dependent aminotransferase family protein</fullName>
    </submittedName>
</protein>
<dbReference type="Gene3D" id="3.90.1150.10">
    <property type="entry name" value="Aspartate Aminotransferase, domain 1"/>
    <property type="match status" value="1"/>
</dbReference>
<dbReference type="SUPFAM" id="SSF53383">
    <property type="entry name" value="PLP-dependent transferases"/>
    <property type="match status" value="1"/>
</dbReference>
<comment type="caution">
    <text evidence="7">The sequence shown here is derived from an EMBL/GenBank/DDBJ whole genome shotgun (WGS) entry which is preliminary data.</text>
</comment>
<dbReference type="PANTHER" id="PTHR46577">
    <property type="entry name" value="HTH-TYPE TRANSCRIPTIONAL REGULATORY PROTEIN GABR"/>
    <property type="match status" value="1"/>
</dbReference>
<dbReference type="SUPFAM" id="SSF46785">
    <property type="entry name" value="Winged helix' DNA-binding domain"/>
    <property type="match status" value="1"/>
</dbReference>
<accession>A0ABU8EQ13</accession>
<evidence type="ECO:0000259" key="6">
    <source>
        <dbReference type="PROSITE" id="PS50949"/>
    </source>
</evidence>
<reference evidence="7 8" key="1">
    <citation type="submission" date="2023-12" db="EMBL/GenBank/DDBJ databases">
        <title>Friends and Foes: Symbiotic and Algicidal bacterial influence on Karenia brevis blooms.</title>
        <authorList>
            <person name="Fei C."/>
            <person name="Mohamed A.R."/>
            <person name="Booker A."/>
            <person name="Arshad M."/>
            <person name="Klass S."/>
            <person name="Ahn S."/>
            <person name="Gilbert P.M."/>
            <person name="Heil C.A."/>
            <person name="Martinez J.M."/>
            <person name="Amin S.A."/>
        </authorList>
    </citation>
    <scope>NUCLEOTIDE SEQUENCE [LARGE SCALE GENOMIC DNA]</scope>
    <source>
        <strain evidence="7 8">CE15</strain>
    </source>
</reference>
<dbReference type="InterPro" id="IPR000524">
    <property type="entry name" value="Tscrpt_reg_HTH_GntR"/>
</dbReference>
<evidence type="ECO:0000256" key="1">
    <source>
        <dbReference type="ARBA" id="ARBA00005384"/>
    </source>
</evidence>
<dbReference type="InterPro" id="IPR015421">
    <property type="entry name" value="PyrdxlP-dep_Trfase_major"/>
</dbReference>
<evidence type="ECO:0000256" key="2">
    <source>
        <dbReference type="ARBA" id="ARBA00022898"/>
    </source>
</evidence>
<evidence type="ECO:0000256" key="3">
    <source>
        <dbReference type="ARBA" id="ARBA00023015"/>
    </source>
</evidence>
<dbReference type="InterPro" id="IPR015424">
    <property type="entry name" value="PyrdxlP-dep_Trfase"/>
</dbReference>
<dbReference type="RefSeq" id="WP_336434252.1">
    <property type="nucleotide sequence ID" value="NZ_JBAWKS010000001.1"/>
</dbReference>
<sequence length="473" mass="53871">MAEFKYRQLFSYYQQLISNGELLPGDKLPSVRALSKHHDVSISTATKVLSELEKVTLIHAKPKSGYFVNGESKFKAHSYGSDVIYKRDLHALPLAQSVQYSFNDESILPLSCTGPSTVLDNETLLNKLHRKVLTKRPYRLKQDNFEAGLPDLRSTLAQHLSCNDFSYASENILITHGRSDALSLAMISLGLLQKRVAIEAPCSFFINANMAQLQIDTVAIPMQANYADEIALLDKVYQVEPFSAYVFNPNFNDPTGRLLHDQDKKALVAWAQARDVVLIEYDRGELYFSGMRPKSIMHFLTARDKTPAISIGDFSDTISFSFSLGYMVCHQCIELCLFTKHITVEKPDMASQMMLNEMIRSLEYRKLLTRLRKAMWQQYTETLFILRPLVGYIDIPTISGGPCLWLKLPHSKSSEILFKRLIKHNVAIAPGKMFLTNAEFDNYFRITFALPWQPRMVQGLNTLVQETLRFLES</sequence>
<keyword evidence="7" id="KW-0032">Aminotransferase</keyword>
<evidence type="ECO:0000313" key="8">
    <source>
        <dbReference type="Proteomes" id="UP001382455"/>
    </source>
</evidence>
<comment type="similarity">
    <text evidence="1">In the C-terminal section; belongs to the class-I pyridoxal-phosphate-dependent aminotransferase family.</text>
</comment>
<dbReference type="Proteomes" id="UP001382455">
    <property type="component" value="Unassembled WGS sequence"/>
</dbReference>
<dbReference type="InterPro" id="IPR051446">
    <property type="entry name" value="HTH_trans_reg/aminotransferase"/>
</dbReference>
<dbReference type="InterPro" id="IPR015422">
    <property type="entry name" value="PyrdxlP-dep_Trfase_small"/>
</dbReference>
<dbReference type="Pfam" id="PF00392">
    <property type="entry name" value="GntR"/>
    <property type="match status" value="1"/>
</dbReference>
<keyword evidence="5" id="KW-0804">Transcription</keyword>
<dbReference type="Gene3D" id="3.40.640.10">
    <property type="entry name" value="Type I PLP-dependent aspartate aminotransferase-like (Major domain)"/>
    <property type="match status" value="1"/>
</dbReference>
<keyword evidence="3" id="KW-0805">Transcription regulation</keyword>
<organism evidence="7 8">
    <name type="scientific">Pseudoalteromonas spongiae</name>
    <dbReference type="NCBI Taxonomy" id="298657"/>
    <lineage>
        <taxon>Bacteria</taxon>
        <taxon>Pseudomonadati</taxon>
        <taxon>Pseudomonadota</taxon>
        <taxon>Gammaproteobacteria</taxon>
        <taxon>Alteromonadales</taxon>
        <taxon>Pseudoalteromonadaceae</taxon>
        <taxon>Pseudoalteromonas</taxon>
    </lineage>
</organism>
<dbReference type="InterPro" id="IPR036388">
    <property type="entry name" value="WH-like_DNA-bd_sf"/>
</dbReference>
<gene>
    <name evidence="7" type="ORF">WAE96_00460</name>
</gene>
<dbReference type="Gene3D" id="1.10.10.10">
    <property type="entry name" value="Winged helix-like DNA-binding domain superfamily/Winged helix DNA-binding domain"/>
    <property type="match status" value="1"/>
</dbReference>
<dbReference type="InterPro" id="IPR036390">
    <property type="entry name" value="WH_DNA-bd_sf"/>
</dbReference>